<sequence length="200" mass="23962">MQDKRKEILEFINNIKIAETKYIEQDADRSDFTNVIKYIRCEYEKNLLKCNFGEAKYYKLFLLLFLERIKQNMIFENKLVKIVEDEVTIFCENIYNISTETMRLTETKSSPQKPEKEDMSMISTYKSQKQKSKRSNYPQKISKMLKKWLEDNVNHPYPSEAEKAQFCEKTGLDVAQINNWFINARRRILPFIKGKYTDCE</sequence>
<dbReference type="PANTHER" id="PTHR11850">
    <property type="entry name" value="HOMEOBOX PROTEIN TRANSCRIPTION FACTORS"/>
    <property type="match status" value="1"/>
</dbReference>
<reference evidence="7 8" key="1">
    <citation type="journal article" date="2020" name="Genome Biol. Evol.">
        <title>Comparative genomics of strictly vertically transmitted, feminizing microsporidia endosymbionts of amphipod crustaceans.</title>
        <authorList>
            <person name="Cormier A."/>
            <person name="Chebbi M.A."/>
            <person name="Giraud I."/>
            <person name="Wattier R."/>
            <person name="Teixeira M."/>
            <person name="Gilbert C."/>
            <person name="Rigaud T."/>
            <person name="Cordaux R."/>
        </authorList>
    </citation>
    <scope>NUCLEOTIDE SEQUENCE [LARGE SCALE GENOMIC DNA]</scope>
    <source>
        <strain evidence="7 8">Ou3-Ou53</strain>
    </source>
</reference>
<dbReference type="Proteomes" id="UP000740883">
    <property type="component" value="Unassembled WGS sequence"/>
</dbReference>
<organism evidence="7 8">
    <name type="scientific">Nosema granulosis</name>
    <dbReference type="NCBI Taxonomy" id="83296"/>
    <lineage>
        <taxon>Eukaryota</taxon>
        <taxon>Fungi</taxon>
        <taxon>Fungi incertae sedis</taxon>
        <taxon>Microsporidia</taxon>
        <taxon>Nosematidae</taxon>
        <taxon>Nosema</taxon>
    </lineage>
</organism>
<protein>
    <submittedName>
        <fullName evidence="7">Homeobox protein HD-2</fullName>
    </submittedName>
</protein>
<dbReference type="Pfam" id="PF05920">
    <property type="entry name" value="Homeobox_KN"/>
    <property type="match status" value="1"/>
</dbReference>
<evidence type="ECO:0000256" key="4">
    <source>
        <dbReference type="PROSITE-ProRule" id="PRU00108"/>
    </source>
</evidence>
<feature type="DNA-binding region" description="Homeobox" evidence="4">
    <location>
        <begin position="130"/>
        <end position="188"/>
    </location>
</feature>
<evidence type="ECO:0000313" key="7">
    <source>
        <dbReference type="EMBL" id="KAF9756201.1"/>
    </source>
</evidence>
<dbReference type="GO" id="GO:0003677">
    <property type="term" value="F:DNA binding"/>
    <property type="evidence" value="ECO:0007669"/>
    <property type="project" value="UniProtKB-UniRule"/>
</dbReference>
<proteinExistence type="predicted"/>
<keyword evidence="1 4" id="KW-0238">DNA-binding</keyword>
<dbReference type="AlphaFoldDB" id="A0A9P6KXD5"/>
<dbReference type="InterPro" id="IPR001356">
    <property type="entry name" value="HD"/>
</dbReference>
<evidence type="ECO:0000313" key="8">
    <source>
        <dbReference type="Proteomes" id="UP000740883"/>
    </source>
</evidence>
<dbReference type="InterPro" id="IPR008422">
    <property type="entry name" value="KN_HD"/>
</dbReference>
<keyword evidence="3 4" id="KW-0539">Nucleus</keyword>
<gene>
    <name evidence="7" type="primary">HD-2</name>
    <name evidence="7" type="ORF">NGRA_3265</name>
</gene>
<evidence type="ECO:0000256" key="2">
    <source>
        <dbReference type="ARBA" id="ARBA00023155"/>
    </source>
</evidence>
<name>A0A9P6KXD5_9MICR</name>
<evidence type="ECO:0000256" key="1">
    <source>
        <dbReference type="ARBA" id="ARBA00023125"/>
    </source>
</evidence>
<dbReference type="Gene3D" id="1.10.10.60">
    <property type="entry name" value="Homeodomain-like"/>
    <property type="match status" value="1"/>
</dbReference>
<keyword evidence="8" id="KW-1185">Reference proteome</keyword>
<dbReference type="EMBL" id="SBJO01000745">
    <property type="protein sequence ID" value="KAF9756201.1"/>
    <property type="molecule type" value="Genomic_DNA"/>
</dbReference>
<evidence type="ECO:0000256" key="3">
    <source>
        <dbReference type="ARBA" id="ARBA00023242"/>
    </source>
</evidence>
<accession>A0A9P6KXD5</accession>
<dbReference type="PROSITE" id="PS50071">
    <property type="entry name" value="HOMEOBOX_2"/>
    <property type="match status" value="1"/>
</dbReference>
<dbReference type="CDD" id="cd00086">
    <property type="entry name" value="homeodomain"/>
    <property type="match status" value="1"/>
</dbReference>
<dbReference type="SUPFAM" id="SSF46689">
    <property type="entry name" value="Homeodomain-like"/>
    <property type="match status" value="1"/>
</dbReference>
<evidence type="ECO:0000256" key="5">
    <source>
        <dbReference type="SAM" id="MobiDB-lite"/>
    </source>
</evidence>
<dbReference type="InterPro" id="IPR050224">
    <property type="entry name" value="TALE_homeobox"/>
</dbReference>
<dbReference type="GO" id="GO:0005634">
    <property type="term" value="C:nucleus"/>
    <property type="evidence" value="ECO:0007669"/>
    <property type="project" value="UniProtKB-SubCell"/>
</dbReference>
<comment type="subcellular location">
    <subcellularLocation>
        <location evidence="4">Nucleus</location>
    </subcellularLocation>
</comment>
<dbReference type="InterPro" id="IPR009057">
    <property type="entry name" value="Homeodomain-like_sf"/>
</dbReference>
<feature type="region of interest" description="Disordered" evidence="5">
    <location>
        <begin position="105"/>
        <end position="137"/>
    </location>
</feature>
<feature type="domain" description="Homeobox" evidence="6">
    <location>
        <begin position="128"/>
        <end position="187"/>
    </location>
</feature>
<keyword evidence="2 4" id="KW-0371">Homeobox</keyword>
<dbReference type="OrthoDB" id="10056939at2759"/>
<evidence type="ECO:0000259" key="6">
    <source>
        <dbReference type="PROSITE" id="PS50071"/>
    </source>
</evidence>
<dbReference type="GO" id="GO:0006355">
    <property type="term" value="P:regulation of DNA-templated transcription"/>
    <property type="evidence" value="ECO:0007669"/>
    <property type="project" value="InterPro"/>
</dbReference>
<dbReference type="SMART" id="SM00389">
    <property type="entry name" value="HOX"/>
    <property type="match status" value="1"/>
</dbReference>
<comment type="caution">
    <text evidence="7">The sequence shown here is derived from an EMBL/GenBank/DDBJ whole genome shotgun (WGS) entry which is preliminary data.</text>
</comment>